<accession>A0A0G0LE48</accession>
<feature type="transmembrane region" description="Helical" evidence="8">
    <location>
        <begin position="342"/>
        <end position="359"/>
    </location>
</feature>
<feature type="transmembrane region" description="Helical" evidence="8">
    <location>
        <begin position="365"/>
        <end position="387"/>
    </location>
</feature>
<feature type="transmembrane region" description="Helical" evidence="8">
    <location>
        <begin position="399"/>
        <end position="416"/>
    </location>
</feature>
<feature type="transmembrane region" description="Helical" evidence="8">
    <location>
        <begin position="189"/>
        <end position="205"/>
    </location>
</feature>
<comment type="subcellular location">
    <subcellularLocation>
        <location evidence="1">Cell membrane</location>
        <topology evidence="1">Multi-pass membrane protein</topology>
    </subcellularLocation>
</comment>
<evidence type="ECO:0000256" key="4">
    <source>
        <dbReference type="ARBA" id="ARBA00022679"/>
    </source>
</evidence>
<keyword evidence="5 8" id="KW-0812">Transmembrane</keyword>
<dbReference type="GO" id="GO:0016763">
    <property type="term" value="F:pentosyltransferase activity"/>
    <property type="evidence" value="ECO:0007669"/>
    <property type="project" value="TreeGrafter"/>
</dbReference>
<evidence type="ECO:0000256" key="3">
    <source>
        <dbReference type="ARBA" id="ARBA00022676"/>
    </source>
</evidence>
<reference evidence="10 11" key="1">
    <citation type="journal article" date="2015" name="Nature">
        <title>rRNA introns, odd ribosomes, and small enigmatic genomes across a large radiation of phyla.</title>
        <authorList>
            <person name="Brown C.T."/>
            <person name="Hug L.A."/>
            <person name="Thomas B.C."/>
            <person name="Sharon I."/>
            <person name="Castelle C.J."/>
            <person name="Singh A."/>
            <person name="Wilkins M.J."/>
            <person name="Williams K.H."/>
            <person name="Banfield J.F."/>
        </authorList>
    </citation>
    <scope>NUCLEOTIDE SEQUENCE [LARGE SCALE GENOMIC DNA]</scope>
</reference>
<dbReference type="STRING" id="1618570.UT08_C0001G0066"/>
<dbReference type="GO" id="GO:0009103">
    <property type="term" value="P:lipopolysaccharide biosynthetic process"/>
    <property type="evidence" value="ECO:0007669"/>
    <property type="project" value="UniProtKB-ARBA"/>
</dbReference>
<evidence type="ECO:0000256" key="5">
    <source>
        <dbReference type="ARBA" id="ARBA00022692"/>
    </source>
</evidence>
<comment type="caution">
    <text evidence="10">The sequence shown here is derived from an EMBL/GenBank/DDBJ whole genome shotgun (WGS) entry which is preliminary data.</text>
</comment>
<evidence type="ECO:0000256" key="2">
    <source>
        <dbReference type="ARBA" id="ARBA00022475"/>
    </source>
</evidence>
<evidence type="ECO:0000256" key="6">
    <source>
        <dbReference type="ARBA" id="ARBA00022989"/>
    </source>
</evidence>
<feature type="transmembrane region" description="Helical" evidence="8">
    <location>
        <begin position="212"/>
        <end position="235"/>
    </location>
</feature>
<feature type="transmembrane region" description="Helical" evidence="8">
    <location>
        <begin position="85"/>
        <end position="106"/>
    </location>
</feature>
<dbReference type="Pfam" id="PF13231">
    <property type="entry name" value="PMT_2"/>
    <property type="match status" value="1"/>
</dbReference>
<keyword evidence="6 8" id="KW-1133">Transmembrane helix</keyword>
<dbReference type="EMBL" id="LBVL01000001">
    <property type="protein sequence ID" value="KKQ86200.1"/>
    <property type="molecule type" value="Genomic_DNA"/>
</dbReference>
<keyword evidence="4" id="KW-0808">Transferase</keyword>
<dbReference type="GO" id="GO:0005886">
    <property type="term" value="C:plasma membrane"/>
    <property type="evidence" value="ECO:0007669"/>
    <property type="project" value="UniProtKB-SubCell"/>
</dbReference>
<dbReference type="PANTHER" id="PTHR33908">
    <property type="entry name" value="MANNOSYLTRANSFERASE YKCB-RELATED"/>
    <property type="match status" value="1"/>
</dbReference>
<evidence type="ECO:0000256" key="8">
    <source>
        <dbReference type="SAM" id="Phobius"/>
    </source>
</evidence>
<dbReference type="PANTHER" id="PTHR33908:SF11">
    <property type="entry name" value="MEMBRANE PROTEIN"/>
    <property type="match status" value="1"/>
</dbReference>
<gene>
    <name evidence="10" type="ORF">UT08_C0001G0066</name>
</gene>
<proteinExistence type="predicted"/>
<evidence type="ECO:0000256" key="7">
    <source>
        <dbReference type="ARBA" id="ARBA00023136"/>
    </source>
</evidence>
<dbReference type="InterPro" id="IPR038731">
    <property type="entry name" value="RgtA/B/C-like"/>
</dbReference>
<dbReference type="InterPro" id="IPR050297">
    <property type="entry name" value="LipidA_mod_glycosyltrf_83"/>
</dbReference>
<feature type="transmembrane region" description="Helical" evidence="8">
    <location>
        <begin position="143"/>
        <end position="160"/>
    </location>
</feature>
<keyword evidence="2" id="KW-1003">Cell membrane</keyword>
<feature type="transmembrane region" description="Helical" evidence="8">
    <location>
        <begin position="317"/>
        <end position="335"/>
    </location>
</feature>
<dbReference type="AlphaFoldDB" id="A0A0G0LE48"/>
<evidence type="ECO:0000259" key="9">
    <source>
        <dbReference type="Pfam" id="PF13231"/>
    </source>
</evidence>
<feature type="transmembrane region" description="Helical" evidence="8">
    <location>
        <begin position="118"/>
        <end position="137"/>
    </location>
</feature>
<keyword evidence="7 8" id="KW-0472">Membrane</keyword>
<keyword evidence="3" id="KW-0328">Glycosyltransferase</keyword>
<feature type="domain" description="Glycosyltransferase RgtA/B/C/D-like" evidence="9">
    <location>
        <begin position="75"/>
        <end position="231"/>
    </location>
</feature>
<sequence>MKKYLLILIILLAGFLRLWKLGSIPPHLSPDEASIGYNAYSVLKTGRDEYGQLLPLIFKSFGDYKPGLYIYATVPFIAAFGLNEIAVRLPSVLAGVLAVWLIFLIVNKFKNLLLTTSNSQLGLIAAFLLAISPWHVYFSRGAWEANLSLTLTLIGIYFFLKSLRSTNYLILAAVSFAFTLYAYQGAKLATTIVVLILIAAYWREFKKLLTNNIVTVIQSTVIGLLIVLPIIISMFTGKTGRLEVFSIFSYPREKETLQTFLTQGNEKVGDLNYYLFHSEFLNFSRAILGRWFNHFSARFLFFEGDWSNPRHSAPNQGMLLFSDIFLLIIGFFTLFKNKFNKVGIFVILWLILSPLPAVLSRNQVHAVRALNMVIPLTLISSFGFHFILQRLNSFKFSKILLTSYIILLISGLIYFLDSYFIHMPIQNAKLWDYGYKQVVNAVTPIQSNYKKIVVQQSYDQPYIYFLFYQKYDPYKYQSNAKLKESSFGDVGLVETLDNITFQDYSFPYVSSLRPILIVGDGTRIPVDYQKFGFNLITDIKYPDGIFTAFRILDTE</sequence>
<evidence type="ECO:0000256" key="1">
    <source>
        <dbReference type="ARBA" id="ARBA00004651"/>
    </source>
</evidence>
<name>A0A0G0LE48_9BACT</name>
<dbReference type="Proteomes" id="UP000034081">
    <property type="component" value="Unassembled WGS sequence"/>
</dbReference>
<evidence type="ECO:0000313" key="10">
    <source>
        <dbReference type="EMBL" id="KKQ86200.1"/>
    </source>
</evidence>
<evidence type="ECO:0000313" key="11">
    <source>
        <dbReference type="Proteomes" id="UP000034081"/>
    </source>
</evidence>
<protein>
    <recommendedName>
        <fullName evidence="9">Glycosyltransferase RgtA/B/C/D-like domain-containing protein</fullName>
    </recommendedName>
</protein>
<organism evidence="10 11">
    <name type="scientific">Candidatus Woesebacteria bacterium GW2011_GWB1_38_8</name>
    <dbReference type="NCBI Taxonomy" id="1618570"/>
    <lineage>
        <taxon>Bacteria</taxon>
        <taxon>Candidatus Woeseibacteriota</taxon>
    </lineage>
</organism>